<keyword evidence="5" id="KW-0378">Hydrolase</keyword>
<dbReference type="PANTHER" id="PTHR11409">
    <property type="entry name" value="ADENOSINE DEAMINASE"/>
    <property type="match status" value="1"/>
</dbReference>
<evidence type="ECO:0000313" key="10">
    <source>
        <dbReference type="Proteomes" id="UP001057474"/>
    </source>
</evidence>
<dbReference type="RefSeq" id="WP_252580743.1">
    <property type="nucleotide sequence ID" value="NZ_CP071527.1"/>
</dbReference>
<keyword evidence="10" id="KW-1185">Reference proteome</keyword>
<evidence type="ECO:0000313" key="9">
    <source>
        <dbReference type="EMBL" id="USQ14223.1"/>
    </source>
</evidence>
<dbReference type="InterPro" id="IPR001365">
    <property type="entry name" value="A_deaminase_dom"/>
</dbReference>
<dbReference type="InterPro" id="IPR006330">
    <property type="entry name" value="Ado/ade_deaminase"/>
</dbReference>
<comment type="cofactor">
    <cofactor evidence="1">
        <name>Zn(2+)</name>
        <dbReference type="ChEBI" id="CHEBI:29105"/>
    </cofactor>
</comment>
<evidence type="ECO:0000256" key="3">
    <source>
        <dbReference type="ARBA" id="ARBA00012784"/>
    </source>
</evidence>
<sequence length="495" mass="55670">MNIVKSLPSLLGLFIISQAQANVQSYFEQVKNDPNALYAFFKKMPKGGELHYHLAGGAYPEAMLEIAAKGDYCLDTKTFAVNDNAELCKDKMSMSELTNTPALYTKTVRAWSLQDFVPGAESSHDHFFNSFFKFLPIVMDHSPELIVDVVKRAANQHEQYLELMVLPDNANSLSFGVLLKGATSFAEMREILLANQDFQKNIENTIAETENALKQARQELSCDSNPESENCKLTLKFLYYSLREQPLDAVFAQTLNAFEAAARSQSRAGSLVGVNLVQAEDGIISLRDYRQQMQIFQYLHKIYPQVNISLHAGEITSEIATPSDLNYHIHDALLTGQAQRIGHGVDIAHEDDAEKTLNYMAKQHKAVEINLISNKRILNVSGKEHPLNYYLKHHVPVVLSTDDEGILRTDLTTQYVEAVIGHGLDYQTVKQINRNALTYSFAPGKSIWADAEKAQLVTECQALNSANCKEFLKNNEKGQLQWNLEQKLHAFESQY</sequence>
<feature type="chain" id="PRO_5045110637" description="adenosine deaminase" evidence="7">
    <location>
        <begin position="22"/>
        <end position="495"/>
    </location>
</feature>
<dbReference type="SUPFAM" id="SSF51556">
    <property type="entry name" value="Metallo-dependent hydrolases"/>
    <property type="match status" value="1"/>
</dbReference>
<protein>
    <recommendedName>
        <fullName evidence="3">adenosine deaminase</fullName>
        <ecNumber evidence="3">3.5.4.4</ecNumber>
    </recommendedName>
</protein>
<evidence type="ECO:0000259" key="8">
    <source>
        <dbReference type="Pfam" id="PF00962"/>
    </source>
</evidence>
<evidence type="ECO:0000256" key="4">
    <source>
        <dbReference type="ARBA" id="ARBA00022723"/>
    </source>
</evidence>
<keyword evidence="6" id="KW-0862">Zinc</keyword>
<evidence type="ECO:0000256" key="7">
    <source>
        <dbReference type="SAM" id="SignalP"/>
    </source>
</evidence>
<proteinExistence type="inferred from homology"/>
<dbReference type="Gene3D" id="3.20.20.140">
    <property type="entry name" value="Metal-dependent hydrolases"/>
    <property type="match status" value="1"/>
</dbReference>
<evidence type="ECO:0000256" key="6">
    <source>
        <dbReference type="ARBA" id="ARBA00022833"/>
    </source>
</evidence>
<dbReference type="Proteomes" id="UP001057474">
    <property type="component" value="Chromosome"/>
</dbReference>
<reference evidence="9" key="1">
    <citation type="submission" date="2021-03" db="EMBL/GenBank/DDBJ databases">
        <title>Legionella lytica PCM 2298.</title>
        <authorList>
            <person name="Koper P."/>
        </authorList>
    </citation>
    <scope>NUCLEOTIDE SEQUENCE</scope>
    <source>
        <strain evidence="9">PCM 2298</strain>
    </source>
</reference>
<dbReference type="EMBL" id="CP071527">
    <property type="protein sequence ID" value="USQ14223.1"/>
    <property type="molecule type" value="Genomic_DNA"/>
</dbReference>
<evidence type="ECO:0000256" key="1">
    <source>
        <dbReference type="ARBA" id="ARBA00001947"/>
    </source>
</evidence>
<gene>
    <name evidence="9" type="ORF">J2N86_02495</name>
</gene>
<feature type="signal peptide" evidence="7">
    <location>
        <begin position="1"/>
        <end position="21"/>
    </location>
</feature>
<accession>A0ABY4Y9A5</accession>
<name>A0ABY4Y9A5_9GAMM</name>
<dbReference type="EC" id="3.5.4.4" evidence="3"/>
<organism evidence="9 10">
    <name type="scientific">Legionella lytica</name>
    <dbReference type="NCBI Taxonomy" id="96232"/>
    <lineage>
        <taxon>Bacteria</taxon>
        <taxon>Pseudomonadati</taxon>
        <taxon>Pseudomonadota</taxon>
        <taxon>Gammaproteobacteria</taxon>
        <taxon>Legionellales</taxon>
        <taxon>Legionellaceae</taxon>
        <taxon>Legionella</taxon>
    </lineage>
</organism>
<keyword evidence="7" id="KW-0732">Signal</keyword>
<dbReference type="Pfam" id="PF00962">
    <property type="entry name" value="A_deaminase"/>
    <property type="match status" value="1"/>
</dbReference>
<evidence type="ECO:0000256" key="2">
    <source>
        <dbReference type="ARBA" id="ARBA00006676"/>
    </source>
</evidence>
<evidence type="ECO:0000256" key="5">
    <source>
        <dbReference type="ARBA" id="ARBA00022801"/>
    </source>
</evidence>
<dbReference type="PANTHER" id="PTHR11409:SF43">
    <property type="entry name" value="ADENOSINE DEAMINASE"/>
    <property type="match status" value="1"/>
</dbReference>
<feature type="domain" description="Adenosine deaminase" evidence="8">
    <location>
        <begin position="144"/>
        <end position="445"/>
    </location>
</feature>
<keyword evidence="4" id="KW-0479">Metal-binding</keyword>
<dbReference type="InterPro" id="IPR032466">
    <property type="entry name" value="Metal_Hydrolase"/>
</dbReference>
<comment type="similarity">
    <text evidence="2">Belongs to the metallo-dependent hydrolases superfamily. Adenosine and AMP deaminases family.</text>
</comment>